<evidence type="ECO:0000256" key="1">
    <source>
        <dbReference type="SAM" id="MobiDB-lite"/>
    </source>
</evidence>
<dbReference type="Gene3D" id="1.10.287.110">
    <property type="entry name" value="DnaJ domain"/>
    <property type="match status" value="1"/>
</dbReference>
<feature type="region of interest" description="Disordered" evidence="1">
    <location>
        <begin position="176"/>
        <end position="249"/>
    </location>
</feature>
<dbReference type="PRINTS" id="PR00625">
    <property type="entry name" value="JDOMAIN"/>
</dbReference>
<dbReference type="AlphaFoldDB" id="A0A9Q0MT93"/>
<feature type="compositionally biased region" description="Low complexity" evidence="1">
    <location>
        <begin position="215"/>
        <end position="227"/>
    </location>
</feature>
<dbReference type="PANTHER" id="PTHR15606:SF4">
    <property type="entry name" value="DNAJ HOMOLOG SUBFAMILY C MEMBER 8"/>
    <property type="match status" value="1"/>
</dbReference>
<dbReference type="SUPFAM" id="SSF46565">
    <property type="entry name" value="Chaperone J-domain"/>
    <property type="match status" value="1"/>
</dbReference>
<protein>
    <submittedName>
        <fullName evidence="3">DnaJ like subfamily C member 8</fullName>
    </submittedName>
</protein>
<evidence type="ECO:0000313" key="4">
    <source>
        <dbReference type="Proteomes" id="UP001151699"/>
    </source>
</evidence>
<dbReference type="PROSITE" id="PS50076">
    <property type="entry name" value="DNAJ_2"/>
    <property type="match status" value="1"/>
</dbReference>
<dbReference type="EMBL" id="WJQU01000003">
    <property type="protein sequence ID" value="KAJ6637568.1"/>
    <property type="molecule type" value="Genomic_DNA"/>
</dbReference>
<name>A0A9Q0MT93_9DIPT</name>
<dbReference type="SMART" id="SM00271">
    <property type="entry name" value="DnaJ"/>
    <property type="match status" value="1"/>
</dbReference>
<accession>A0A9Q0MT93</accession>
<feature type="domain" description="J" evidence="2">
    <location>
        <begin position="50"/>
        <end position="117"/>
    </location>
</feature>
<dbReference type="Proteomes" id="UP001151699">
    <property type="component" value="Chromosome X"/>
</dbReference>
<organism evidence="3 4">
    <name type="scientific">Pseudolycoriella hygida</name>
    <dbReference type="NCBI Taxonomy" id="35572"/>
    <lineage>
        <taxon>Eukaryota</taxon>
        <taxon>Metazoa</taxon>
        <taxon>Ecdysozoa</taxon>
        <taxon>Arthropoda</taxon>
        <taxon>Hexapoda</taxon>
        <taxon>Insecta</taxon>
        <taxon>Pterygota</taxon>
        <taxon>Neoptera</taxon>
        <taxon>Endopterygota</taxon>
        <taxon>Diptera</taxon>
        <taxon>Nematocera</taxon>
        <taxon>Sciaroidea</taxon>
        <taxon>Sciaridae</taxon>
        <taxon>Pseudolycoriella</taxon>
    </lineage>
</organism>
<dbReference type="Pfam" id="PF00226">
    <property type="entry name" value="DnaJ"/>
    <property type="match status" value="1"/>
</dbReference>
<keyword evidence="4" id="KW-1185">Reference proteome</keyword>
<evidence type="ECO:0000313" key="3">
    <source>
        <dbReference type="EMBL" id="KAJ6637568.1"/>
    </source>
</evidence>
<dbReference type="OrthoDB" id="342454at2759"/>
<sequence length="249" mass="29575">MCSTPGSSKNENFEDFYSEVKQIEKRDAVLTSQQQINRLLRPGSTYFNLNPFEVLQLEPDASVQEIKKKYRSLSILCHPDKNQDNKEQAQQAFEVINRAYKVLSNDITRKKCLDVYEEAKDRTDHMIAEKKKKLKKEGRGDETIPEDDADKYKHSIYVMVMKLFADMERRRQQLETRDMEERKRKRETEIEEEEKKKADKEWQKNFEESRQNRVQSWHSFQSGSSSSKKAKKQKKSLAFNPPKLKPEMR</sequence>
<dbReference type="InterPro" id="IPR042858">
    <property type="entry name" value="DNAJC8"/>
</dbReference>
<dbReference type="GO" id="GO:0005634">
    <property type="term" value="C:nucleus"/>
    <property type="evidence" value="ECO:0007669"/>
    <property type="project" value="TreeGrafter"/>
</dbReference>
<comment type="caution">
    <text evidence="3">The sequence shown here is derived from an EMBL/GenBank/DDBJ whole genome shotgun (WGS) entry which is preliminary data.</text>
</comment>
<dbReference type="PANTHER" id="PTHR15606">
    <property type="entry name" value="DNAJ HOMOLOG SUBFAMILY C MEMBER 8/LIPOPOLYSACCHARIDE SPECIFIC RESPONSE-7-RELATED"/>
    <property type="match status" value="1"/>
</dbReference>
<dbReference type="FunFam" id="1.10.287.110:FF:000112">
    <property type="entry name" value="Uncharacterized protein, isoform A"/>
    <property type="match status" value="1"/>
</dbReference>
<feature type="compositionally biased region" description="Basic and acidic residues" evidence="1">
    <location>
        <begin position="176"/>
        <end position="211"/>
    </location>
</feature>
<reference evidence="3" key="1">
    <citation type="submission" date="2022-07" db="EMBL/GenBank/DDBJ databases">
        <authorList>
            <person name="Trinca V."/>
            <person name="Uliana J.V.C."/>
            <person name="Torres T.T."/>
            <person name="Ward R.J."/>
            <person name="Monesi N."/>
        </authorList>
    </citation>
    <scope>NUCLEOTIDE SEQUENCE</scope>
    <source>
        <strain evidence="3">HSMRA1968</strain>
        <tissue evidence="3">Whole embryos</tissue>
    </source>
</reference>
<evidence type="ECO:0000259" key="2">
    <source>
        <dbReference type="PROSITE" id="PS50076"/>
    </source>
</evidence>
<proteinExistence type="predicted"/>
<dbReference type="InterPro" id="IPR001623">
    <property type="entry name" value="DnaJ_domain"/>
</dbReference>
<dbReference type="CDD" id="cd06257">
    <property type="entry name" value="DnaJ"/>
    <property type="match status" value="1"/>
</dbReference>
<dbReference type="InterPro" id="IPR036869">
    <property type="entry name" value="J_dom_sf"/>
</dbReference>
<gene>
    <name evidence="3" type="primary">Dnajc8</name>
    <name evidence="3" type="ORF">Bhyg_10299</name>
</gene>